<dbReference type="Pfam" id="PF08877">
    <property type="entry name" value="MepB-like"/>
    <property type="match status" value="1"/>
</dbReference>
<evidence type="ECO:0000313" key="2">
    <source>
        <dbReference type="Proteomes" id="UP000633278"/>
    </source>
</evidence>
<reference evidence="1" key="1">
    <citation type="journal article" date="2014" name="Int. J. Syst. Evol. Microbiol.">
        <title>Complete genome sequence of Corynebacterium casei LMG S-19264T (=DSM 44701T), isolated from a smear-ripened cheese.</title>
        <authorList>
            <consortium name="US DOE Joint Genome Institute (JGI-PGF)"/>
            <person name="Walter F."/>
            <person name="Albersmeier A."/>
            <person name="Kalinowski J."/>
            <person name="Ruckert C."/>
        </authorList>
    </citation>
    <scope>NUCLEOTIDE SEQUENCE</scope>
    <source>
        <strain evidence="1">CGMCC 1.15763</strain>
    </source>
</reference>
<dbReference type="Gene3D" id="3.40.1350.140">
    <property type="entry name" value="MepB-like"/>
    <property type="match status" value="1"/>
</dbReference>
<dbReference type="EMBL" id="BMJW01000003">
    <property type="protein sequence ID" value="GGH03853.1"/>
    <property type="molecule type" value="Genomic_DNA"/>
</dbReference>
<organism evidence="1 2">
    <name type="scientific">Polaribacter pacificus</name>
    <dbReference type="NCBI Taxonomy" id="1775173"/>
    <lineage>
        <taxon>Bacteria</taxon>
        <taxon>Pseudomonadati</taxon>
        <taxon>Bacteroidota</taxon>
        <taxon>Flavobacteriia</taxon>
        <taxon>Flavobacteriales</taxon>
        <taxon>Flavobacteriaceae</taxon>
    </lineage>
</organism>
<evidence type="ECO:0000313" key="1">
    <source>
        <dbReference type="EMBL" id="GGH03853.1"/>
    </source>
</evidence>
<sequence length="135" mass="15893">MKEIVSDYQQEIESKEYKACSYKINGIKIIERTAKRTPKKIGQFVTCWKRNKNGITEPHKQTDDFEFFIIKAITKNNRGFFKFPKEVLINKGIVSTEKKDGKRGFRVYPAWDKPTSKQAQKTQAWQLTYFTDESN</sequence>
<gene>
    <name evidence="1" type="ORF">GCM10011416_23640</name>
</gene>
<dbReference type="Proteomes" id="UP000633278">
    <property type="component" value="Unassembled WGS sequence"/>
</dbReference>
<name>A0A917MER9_9FLAO</name>
<protein>
    <recommendedName>
        <fullName evidence="3">MepB protein</fullName>
    </recommendedName>
</protein>
<dbReference type="RefSeq" id="WP_188599558.1">
    <property type="nucleotide sequence ID" value="NZ_BMJW01000003.1"/>
</dbReference>
<comment type="caution">
    <text evidence="1">The sequence shown here is derived from an EMBL/GenBank/DDBJ whole genome shotgun (WGS) entry which is preliminary data.</text>
</comment>
<evidence type="ECO:0008006" key="3">
    <source>
        <dbReference type="Google" id="ProtNLM"/>
    </source>
</evidence>
<accession>A0A917MER9</accession>
<dbReference type="InterPro" id="IPR038231">
    <property type="entry name" value="MepB-like_sf"/>
</dbReference>
<dbReference type="InterPro" id="IPR011235">
    <property type="entry name" value="MepB-like"/>
</dbReference>
<reference evidence="1" key="2">
    <citation type="submission" date="2020-09" db="EMBL/GenBank/DDBJ databases">
        <authorList>
            <person name="Sun Q."/>
            <person name="Zhou Y."/>
        </authorList>
    </citation>
    <scope>NUCLEOTIDE SEQUENCE</scope>
    <source>
        <strain evidence="1">CGMCC 1.15763</strain>
    </source>
</reference>
<keyword evidence="2" id="KW-1185">Reference proteome</keyword>
<dbReference type="PIRSF" id="PIRSF032285">
    <property type="entry name" value="UCP032285"/>
    <property type="match status" value="1"/>
</dbReference>
<proteinExistence type="predicted"/>
<dbReference type="AlphaFoldDB" id="A0A917MER9"/>